<dbReference type="Proteomes" id="UP000271256">
    <property type="component" value="Unassembled WGS sequence"/>
</dbReference>
<gene>
    <name evidence="1" type="ORF">D7024_03990</name>
</gene>
<dbReference type="InterPro" id="IPR038695">
    <property type="entry name" value="Saro_0823-like_sf"/>
</dbReference>
<evidence type="ECO:0000313" key="1">
    <source>
        <dbReference type="EMBL" id="RKO66186.1"/>
    </source>
</evidence>
<reference evidence="1 2" key="1">
    <citation type="submission" date="2018-10" db="EMBL/GenBank/DDBJ databases">
        <authorList>
            <person name="Grouzdev D.S."/>
            <person name="Krutkina M.S."/>
            <person name="Tourova T.P."/>
            <person name="Nazina T.N."/>
        </authorList>
    </citation>
    <scope>NUCLEOTIDE SEQUENCE [LARGE SCALE GENOMIC DNA]</scope>
    <source>
        <strain evidence="1 2">435</strain>
    </source>
</reference>
<dbReference type="EMBL" id="RBWE01000001">
    <property type="protein sequence ID" value="RKO66186.1"/>
    <property type="molecule type" value="Genomic_DNA"/>
</dbReference>
<dbReference type="AlphaFoldDB" id="A0A494WSC9"/>
<comment type="caution">
    <text evidence="1">The sequence shown here is derived from an EMBL/GenBank/DDBJ whole genome shotgun (WGS) entry which is preliminary data.</text>
</comment>
<keyword evidence="2" id="KW-1185">Reference proteome</keyword>
<sequence length="131" mass="14733">MRLSNLTRNALLAQNVRVAANFWSRLKGLMGRRKMEHGEALVLEKCRAVHTCFLRLHIDVAFLDEKGTVLKTLVNLPPYRFTMPVPGARRVVELPAGVLLKTGTVPGDTLSFSEKEVIRNEKNGAQNFHCH</sequence>
<name>A0A494WSC9_9FIRM</name>
<dbReference type="OrthoDB" id="9813379at2"/>
<protein>
    <submittedName>
        <fullName evidence="1">DUF192 domain-containing protein</fullName>
    </submittedName>
</protein>
<organism evidence="1 2">
    <name type="scientific">Desulfofundulus salinus</name>
    <dbReference type="NCBI Taxonomy" id="2419843"/>
    <lineage>
        <taxon>Bacteria</taxon>
        <taxon>Bacillati</taxon>
        <taxon>Bacillota</taxon>
        <taxon>Clostridia</taxon>
        <taxon>Eubacteriales</taxon>
        <taxon>Peptococcaceae</taxon>
        <taxon>Desulfofundulus</taxon>
    </lineage>
</organism>
<accession>A0A494WSC9</accession>
<proteinExistence type="predicted"/>
<evidence type="ECO:0000313" key="2">
    <source>
        <dbReference type="Proteomes" id="UP000271256"/>
    </source>
</evidence>
<dbReference type="Pfam" id="PF02643">
    <property type="entry name" value="DUF192"/>
    <property type="match status" value="1"/>
</dbReference>
<dbReference type="RefSeq" id="WP_121450630.1">
    <property type="nucleotide sequence ID" value="NZ_RBWE01000001.1"/>
</dbReference>
<dbReference type="InterPro" id="IPR003795">
    <property type="entry name" value="DUF192"/>
</dbReference>
<dbReference type="Gene3D" id="2.60.120.1140">
    <property type="entry name" value="Protein of unknown function DUF192"/>
    <property type="match status" value="1"/>
</dbReference>